<dbReference type="PROSITE" id="PS51257">
    <property type="entry name" value="PROKAR_LIPOPROTEIN"/>
    <property type="match status" value="1"/>
</dbReference>
<proteinExistence type="predicted"/>
<dbReference type="EMBL" id="JACHVS010000001">
    <property type="protein sequence ID" value="MBB2994171.1"/>
    <property type="molecule type" value="Genomic_DNA"/>
</dbReference>
<feature type="chain" id="PRO_5038646711" evidence="2">
    <location>
        <begin position="23"/>
        <end position="311"/>
    </location>
</feature>
<accession>A0A839QQ11</accession>
<dbReference type="Proteomes" id="UP000523000">
    <property type="component" value="Unassembled WGS sequence"/>
</dbReference>
<evidence type="ECO:0000256" key="1">
    <source>
        <dbReference type="SAM" id="MobiDB-lite"/>
    </source>
</evidence>
<reference evidence="3 4" key="1">
    <citation type="submission" date="2020-08" db="EMBL/GenBank/DDBJ databases">
        <title>Sequencing the genomes of 1000 actinobacteria strains.</title>
        <authorList>
            <person name="Klenk H.-P."/>
        </authorList>
    </citation>
    <scope>NUCLEOTIDE SEQUENCE [LARGE SCALE GENOMIC DNA]</scope>
    <source>
        <strain evidence="3 4">DSM 22826</strain>
    </source>
</reference>
<sequence>MSRILAGLGAAALLTAMLSGCTQLVTDSGASTPEPASEPVDALPAVKPTPVPAPFTTYPARPTSKAKMESIAAELKAGRHPVDRAVPGSERVVLSKRFVGPHQFDLPALNPGEAITWSVSCLGAGQVSLEISDAGPFTSGSIISCSPNRAGGSSPASSGAGTVRIHVEPDAEVTFELIAFKEKSLFDDEEEMIALLGRMDSVEPNSVRAIADAAFIGPDELVLPQARTGTHLAAVFGCPTKALVPLRLADSGGPIPRTEYLGDCMSSEAAGTATWEDPDPLGELKLVADLEPDRVMRMRVFSYRMEAGAGG</sequence>
<name>A0A839QQ11_9MICC</name>
<feature type="signal peptide" evidence="2">
    <location>
        <begin position="1"/>
        <end position="22"/>
    </location>
</feature>
<evidence type="ECO:0000313" key="3">
    <source>
        <dbReference type="EMBL" id="MBB2994171.1"/>
    </source>
</evidence>
<dbReference type="RefSeq" id="WP_183509546.1">
    <property type="nucleotide sequence ID" value="NZ_BAABGK010000041.1"/>
</dbReference>
<feature type="region of interest" description="Disordered" evidence="1">
    <location>
        <begin position="27"/>
        <end position="48"/>
    </location>
</feature>
<organism evidence="3 4">
    <name type="scientific">Paeniglutamicibacter cryotolerans</name>
    <dbReference type="NCBI Taxonomy" id="670079"/>
    <lineage>
        <taxon>Bacteria</taxon>
        <taxon>Bacillati</taxon>
        <taxon>Actinomycetota</taxon>
        <taxon>Actinomycetes</taxon>
        <taxon>Micrococcales</taxon>
        <taxon>Micrococcaceae</taxon>
        <taxon>Paeniglutamicibacter</taxon>
    </lineage>
</organism>
<protein>
    <submittedName>
        <fullName evidence="3">Uncharacterized protein</fullName>
    </submittedName>
</protein>
<keyword evidence="2" id="KW-0732">Signal</keyword>
<evidence type="ECO:0000313" key="4">
    <source>
        <dbReference type="Proteomes" id="UP000523000"/>
    </source>
</evidence>
<evidence type="ECO:0000256" key="2">
    <source>
        <dbReference type="SAM" id="SignalP"/>
    </source>
</evidence>
<gene>
    <name evidence="3" type="ORF">E9229_000362</name>
</gene>
<keyword evidence="4" id="KW-1185">Reference proteome</keyword>
<dbReference type="AlphaFoldDB" id="A0A839QQ11"/>
<comment type="caution">
    <text evidence="3">The sequence shown here is derived from an EMBL/GenBank/DDBJ whole genome shotgun (WGS) entry which is preliminary data.</text>
</comment>